<proteinExistence type="predicted"/>
<dbReference type="EMBL" id="MT144817">
    <property type="protein sequence ID" value="QJH99926.1"/>
    <property type="molecule type" value="Genomic_DNA"/>
</dbReference>
<sequence>MSYGKKMQRLVDKELYKKITEEERHITHSYVGETDSPTEILRRVNEILEIHNLEIIEIDGNNPQGYPMAFTIVGF</sequence>
<organism evidence="1">
    <name type="scientific">viral metagenome</name>
    <dbReference type="NCBI Taxonomy" id="1070528"/>
    <lineage>
        <taxon>unclassified sequences</taxon>
        <taxon>metagenomes</taxon>
        <taxon>organismal metagenomes</taxon>
    </lineage>
</organism>
<dbReference type="AlphaFoldDB" id="A0A6M3XQ51"/>
<protein>
    <submittedName>
        <fullName evidence="1">Uncharacterized protein</fullName>
    </submittedName>
</protein>
<evidence type="ECO:0000313" key="1">
    <source>
        <dbReference type="EMBL" id="QJH99926.1"/>
    </source>
</evidence>
<accession>A0A6M3XQ51</accession>
<reference evidence="1" key="1">
    <citation type="submission" date="2020-03" db="EMBL/GenBank/DDBJ databases">
        <title>The deep terrestrial virosphere.</title>
        <authorList>
            <person name="Holmfeldt K."/>
            <person name="Nilsson E."/>
            <person name="Simone D."/>
            <person name="Lopez-Fernandez M."/>
            <person name="Wu X."/>
            <person name="de Brujin I."/>
            <person name="Lundin D."/>
            <person name="Andersson A."/>
            <person name="Bertilsson S."/>
            <person name="Dopson M."/>
        </authorList>
    </citation>
    <scope>NUCLEOTIDE SEQUENCE</scope>
    <source>
        <strain evidence="1">TM448B01735</strain>
    </source>
</reference>
<gene>
    <name evidence="1" type="ORF">TM448B01735_0013</name>
</gene>
<name>A0A6M3XQ51_9ZZZZ</name>